<keyword evidence="4" id="KW-1185">Reference proteome</keyword>
<dbReference type="EMBL" id="CP126210">
    <property type="protein sequence ID" value="WIA11674.1"/>
    <property type="molecule type" value="Genomic_DNA"/>
</dbReference>
<protein>
    <recommendedName>
        <fullName evidence="2">UBX domain-containing protein</fullName>
    </recommendedName>
</protein>
<evidence type="ECO:0000256" key="1">
    <source>
        <dbReference type="SAM" id="MobiDB-lite"/>
    </source>
</evidence>
<dbReference type="InterPro" id="IPR006577">
    <property type="entry name" value="UAS"/>
</dbReference>
<dbReference type="Pfam" id="PF14555">
    <property type="entry name" value="UBA_4"/>
    <property type="match status" value="1"/>
</dbReference>
<dbReference type="PANTHER" id="PTHR23322:SF6">
    <property type="entry name" value="UBX DOMAIN-CONTAINING PROTEIN 7"/>
    <property type="match status" value="1"/>
</dbReference>
<organism evidence="3 4">
    <name type="scientific">Tetradesmus obliquus</name>
    <name type="common">Green alga</name>
    <name type="synonym">Acutodesmus obliquus</name>
    <dbReference type="NCBI Taxonomy" id="3088"/>
    <lineage>
        <taxon>Eukaryota</taxon>
        <taxon>Viridiplantae</taxon>
        <taxon>Chlorophyta</taxon>
        <taxon>core chlorophytes</taxon>
        <taxon>Chlorophyceae</taxon>
        <taxon>CS clade</taxon>
        <taxon>Sphaeropleales</taxon>
        <taxon>Scenedesmaceae</taxon>
        <taxon>Tetradesmus</taxon>
    </lineage>
</organism>
<gene>
    <name evidence="3" type="ORF">OEZ85_011773</name>
</gene>
<name>A0ABY8TS39_TETOB</name>
<dbReference type="SUPFAM" id="SSF46934">
    <property type="entry name" value="UBA-like"/>
    <property type="match status" value="1"/>
</dbReference>
<feature type="region of interest" description="Disordered" evidence="1">
    <location>
        <begin position="343"/>
        <end position="362"/>
    </location>
</feature>
<accession>A0ABY8TS39</accession>
<dbReference type="SUPFAM" id="SSF54236">
    <property type="entry name" value="Ubiquitin-like"/>
    <property type="match status" value="1"/>
</dbReference>
<evidence type="ECO:0000313" key="4">
    <source>
        <dbReference type="Proteomes" id="UP001244341"/>
    </source>
</evidence>
<dbReference type="InterPro" id="IPR003903">
    <property type="entry name" value="UIM_dom"/>
</dbReference>
<dbReference type="CDD" id="cd01767">
    <property type="entry name" value="UBX"/>
    <property type="match status" value="1"/>
</dbReference>
<dbReference type="CDD" id="cd14273">
    <property type="entry name" value="UBA_TAP-C_like"/>
    <property type="match status" value="1"/>
</dbReference>
<dbReference type="Pfam" id="PF00789">
    <property type="entry name" value="UBX"/>
    <property type="match status" value="1"/>
</dbReference>
<proteinExistence type="predicted"/>
<dbReference type="SMART" id="SM00594">
    <property type="entry name" value="UAS"/>
    <property type="match status" value="1"/>
</dbReference>
<dbReference type="InterPro" id="IPR001012">
    <property type="entry name" value="UBX_dom"/>
</dbReference>
<evidence type="ECO:0000259" key="2">
    <source>
        <dbReference type="PROSITE" id="PS50033"/>
    </source>
</evidence>
<dbReference type="PROSITE" id="PS50033">
    <property type="entry name" value="UBX"/>
    <property type="match status" value="1"/>
</dbReference>
<dbReference type="Proteomes" id="UP001244341">
    <property type="component" value="Chromosome 3b"/>
</dbReference>
<feature type="domain" description="UBX" evidence="2">
    <location>
        <begin position="450"/>
        <end position="529"/>
    </location>
</feature>
<dbReference type="Pfam" id="PF13899">
    <property type="entry name" value="Thioredoxin_7"/>
    <property type="match status" value="1"/>
</dbReference>
<dbReference type="Gene3D" id="1.10.8.10">
    <property type="entry name" value="DNA helicase RuvA subunit, C-terminal domain"/>
    <property type="match status" value="1"/>
</dbReference>
<evidence type="ECO:0000313" key="3">
    <source>
        <dbReference type="EMBL" id="WIA11674.1"/>
    </source>
</evidence>
<dbReference type="CDD" id="cd02958">
    <property type="entry name" value="UAS"/>
    <property type="match status" value="1"/>
</dbReference>
<dbReference type="PANTHER" id="PTHR23322">
    <property type="entry name" value="FAS-ASSOCIATED PROTEIN"/>
    <property type="match status" value="1"/>
</dbReference>
<sequence length="531" mass="53534">MDDAQASVLQEFMAITGVEDATAAMSVLEATNWQLEEAVNLQFATGGDLGGGAAGGGSNHAGGAPDIPPELLQEEDEVRAPMPVMRDRLYGDAPGPHGIPARVARYGAAPERGPTHVDVFKDFNPAAAAAAAGGSGAAGAGGSSAAAAAAAAGGAGGAPKLSDLFKPPPGLAFTGDWEAAVAQAAQQGRWLLVNVQDAEEFATHRLNRDTWGDSLVQDMLRGTFVFWQCYSSSDQGKALGGQYHLEQMPACIIVDPITRAKLWERYGFVGPEALVEELVPYLDCGPNDPGASDLAHRAFQQSTKRRHKAAAAAAGPAAAAADMAGMTEDEQLAMALAMSVEQPTAAAGGPGPAAGDESDDDMDDIDEEAIWAEVQRRQRDSDSAAAAAAAAAASSGGGAGTTPAAAAAQQQQPAAAATAAPEPPAAAAAVDVVAVQAAAAARLPPEPAEGAAGSCRVAFRLPDGARVQRRFNTTDTVAALQDYVISVSADAAGMAAFQLSEARPGAQPLADPAATLAAAGVANAMLVLKSS</sequence>
<dbReference type="InterPro" id="IPR050730">
    <property type="entry name" value="UBX_domain-protein"/>
</dbReference>
<dbReference type="Gene3D" id="3.10.20.90">
    <property type="entry name" value="Phosphatidylinositol 3-kinase Catalytic Subunit, Chain A, domain 1"/>
    <property type="match status" value="1"/>
</dbReference>
<reference evidence="3 4" key="1">
    <citation type="submission" date="2023-05" db="EMBL/GenBank/DDBJ databases">
        <title>A 100% complete, gapless, phased diploid assembly of the Scenedesmus obliquus UTEX 3031 genome.</title>
        <authorList>
            <person name="Biondi T.C."/>
            <person name="Hanschen E.R."/>
            <person name="Kwon T."/>
            <person name="Eng W."/>
            <person name="Kruse C.P.S."/>
            <person name="Koehler S.I."/>
            <person name="Kunde Y."/>
            <person name="Gleasner C.D."/>
            <person name="You Mak K.T."/>
            <person name="Polle J."/>
            <person name="Hovde B.T."/>
            <person name="Starkenburg S.R."/>
        </authorList>
    </citation>
    <scope>NUCLEOTIDE SEQUENCE [LARGE SCALE GENOMIC DNA]</scope>
    <source>
        <strain evidence="3 4">DOE0152z</strain>
    </source>
</reference>
<dbReference type="SUPFAM" id="SSF52833">
    <property type="entry name" value="Thioredoxin-like"/>
    <property type="match status" value="1"/>
</dbReference>
<dbReference type="PROSITE" id="PS50330">
    <property type="entry name" value="UIM"/>
    <property type="match status" value="1"/>
</dbReference>
<dbReference type="SMART" id="SM00166">
    <property type="entry name" value="UBX"/>
    <property type="match status" value="1"/>
</dbReference>
<dbReference type="InterPro" id="IPR029071">
    <property type="entry name" value="Ubiquitin-like_domsf"/>
</dbReference>
<dbReference type="InterPro" id="IPR036249">
    <property type="entry name" value="Thioredoxin-like_sf"/>
</dbReference>
<dbReference type="Gene3D" id="3.40.30.10">
    <property type="entry name" value="Glutaredoxin"/>
    <property type="match status" value="1"/>
</dbReference>
<dbReference type="InterPro" id="IPR009060">
    <property type="entry name" value="UBA-like_sf"/>
</dbReference>